<dbReference type="InterPro" id="IPR007844">
    <property type="entry name" value="AsmA"/>
</dbReference>
<name>A0ABN6EMM8_9BACT</name>
<dbReference type="PANTHER" id="PTHR30441:SF8">
    <property type="entry name" value="DUF748 DOMAIN-CONTAINING PROTEIN"/>
    <property type="match status" value="1"/>
</dbReference>
<protein>
    <recommendedName>
        <fullName evidence="2">AsmA domain-containing protein</fullName>
    </recommendedName>
</protein>
<feature type="domain" description="AsmA" evidence="2">
    <location>
        <begin position="12"/>
        <end position="318"/>
    </location>
</feature>
<feature type="transmembrane region" description="Helical" evidence="1">
    <location>
        <begin position="12"/>
        <end position="31"/>
    </location>
</feature>
<keyword evidence="1" id="KW-0472">Membrane</keyword>
<reference evidence="3" key="1">
    <citation type="journal article" date="2022" name="Arch. Microbiol.">
        <title>Pseudodesulfovibrio sediminis sp. nov., a mesophilic and neutrophilic sulfate-reducing bacterium isolated from sediment of a brackish lake.</title>
        <authorList>
            <person name="Takahashi A."/>
            <person name="Kojima H."/>
            <person name="Watanabe M."/>
            <person name="Fukui M."/>
        </authorList>
    </citation>
    <scope>NUCLEOTIDE SEQUENCE</scope>
    <source>
        <strain evidence="3">SF6</strain>
    </source>
</reference>
<evidence type="ECO:0000313" key="3">
    <source>
        <dbReference type="EMBL" id="BCS87312.1"/>
    </source>
</evidence>
<dbReference type="InterPro" id="IPR052894">
    <property type="entry name" value="AsmA-related"/>
</dbReference>
<evidence type="ECO:0000313" key="4">
    <source>
        <dbReference type="Proteomes" id="UP001053296"/>
    </source>
</evidence>
<evidence type="ECO:0000256" key="1">
    <source>
        <dbReference type="SAM" id="Phobius"/>
    </source>
</evidence>
<gene>
    <name evidence="3" type="ORF">PSDVSF_05540</name>
</gene>
<dbReference type="PANTHER" id="PTHR30441">
    <property type="entry name" value="DUF748 DOMAIN-CONTAINING PROTEIN"/>
    <property type="match status" value="1"/>
</dbReference>
<dbReference type="EMBL" id="AP024485">
    <property type="protein sequence ID" value="BCS87312.1"/>
    <property type="molecule type" value="Genomic_DNA"/>
</dbReference>
<dbReference type="RefSeq" id="WP_229593438.1">
    <property type="nucleotide sequence ID" value="NZ_AP024485.1"/>
</dbReference>
<organism evidence="3 4">
    <name type="scientific">Pseudodesulfovibrio sediminis</name>
    <dbReference type="NCBI Taxonomy" id="2810563"/>
    <lineage>
        <taxon>Bacteria</taxon>
        <taxon>Pseudomonadati</taxon>
        <taxon>Thermodesulfobacteriota</taxon>
        <taxon>Desulfovibrionia</taxon>
        <taxon>Desulfovibrionales</taxon>
        <taxon>Desulfovibrionaceae</taxon>
    </lineage>
</organism>
<keyword evidence="4" id="KW-1185">Reference proteome</keyword>
<accession>A0ABN6EMM8</accession>
<feature type="domain" description="AsmA" evidence="2">
    <location>
        <begin position="774"/>
        <end position="970"/>
    </location>
</feature>
<proteinExistence type="predicted"/>
<dbReference type="Pfam" id="PF05170">
    <property type="entry name" value="AsmA"/>
    <property type="match status" value="2"/>
</dbReference>
<keyword evidence="1" id="KW-0812">Transmembrane</keyword>
<evidence type="ECO:0000259" key="2">
    <source>
        <dbReference type="Pfam" id="PF05170"/>
    </source>
</evidence>
<dbReference type="Proteomes" id="UP001053296">
    <property type="component" value="Chromosome"/>
</dbReference>
<sequence>MFKRVCTIFIELLAFGVLVIGAVLFAVSFYIDTDDFRNEFTDILEKTSGRHVILNGDIDIALWPDFALEVSELSISEDPDYGDEVFATLKRVSIDISLLPLASNMVEVESIVVDGLEFTLIHSGEGHFNWQSMIQESETNPNSSASAILDDWTFYVHAVEVNDAEINFKDLPTEEEYRLSGISVKTGEIESGQDIPFILFSAFAWADQGIKSDLKLKGVVTLDEDGHAPKLKDATVSASLQFDALPKALQTGEISTSVDMDWEKGTVSLHNFQAQLLGLRAEGHLKSGDLSKKMDVSGHLTVHPFSPAEILAQFAPELSIDRIQGLKSGAVASFFHISEQGVEFKNLVLALDDFTLRGQAGFSGYSDPMFSFDLQGDTLDLEQYLPPKSESAGEPLKWDTFNLPLIAQLKGKGAIRVSGLKTGDELISDIRLKIDTSGASVRLAGSALRKGFSSFTGSADVAIEAAPKNIPVISLTAQLNGQSQAAGFPFFKQKGIQVGGAGTLTVDAGVSKVSCPPGGHVLDILKDLSATVAFSLGQGATRISDEDDEELFKLRYNKASVGLKMRPGEGGTDTSLQKRVTVSVKTRGGQGVEGITFDGEGDISLGVKTGSVKADDVSFSGYVSLSSLPKQAMRVETKGVAAYDSDVGIVEFENTSLRVLETTVTGSAKLTGLDGHFKVNGHLNLDQANPKRIVYLLTDYSIRTDDGEALKKVSMDTDFVVDTDGFALTDFKGSLDGMPFKAEIVGTGFLDPALAVSLSAGAFDLDRYLPPSDKLSVEEIRSGKEKKADPVDLPLAFLRFLNINGRATFQSFKLADIKTLGLNGVIRADKGNIHISKVTGDTYHGKLKGDWTGEVGATSLKTHLILTVTNMNAGLLMVDLASREYIKGETDVELDLTSQGGTDDAILENLGGTAFVRIVDGSYKFTGYNSRPVKGKKETAEQAVARRAKARTAFKKALARFLVEKGVFTAKEFTVEAPPVLQSSGTGNFSLSANTIDMDIRNDFVGVPSVTVELVGKLSDPQVKIPTGKIVNDTVFNILSLPEKSLEFVRDLILH</sequence>
<keyword evidence="1" id="KW-1133">Transmembrane helix</keyword>